<protein>
    <recommendedName>
        <fullName evidence="4 5">Large ribosomal subunit protein bL20</fullName>
    </recommendedName>
</protein>
<evidence type="ECO:0000313" key="8">
    <source>
        <dbReference type="Proteomes" id="UP000229335"/>
    </source>
</evidence>
<dbReference type="EMBL" id="PFAS01000074">
    <property type="protein sequence ID" value="PIT93473.1"/>
    <property type="molecule type" value="Genomic_DNA"/>
</dbReference>
<accession>A0A2M6WL20</accession>
<dbReference type="PANTHER" id="PTHR10986">
    <property type="entry name" value="39S RIBOSOMAL PROTEIN L20"/>
    <property type="match status" value="1"/>
</dbReference>
<dbReference type="HAMAP" id="MF_00382">
    <property type="entry name" value="Ribosomal_bL20"/>
    <property type="match status" value="1"/>
</dbReference>
<dbReference type="AlphaFoldDB" id="A0A2M6WL20"/>
<dbReference type="GO" id="GO:0000027">
    <property type="term" value="P:ribosomal large subunit assembly"/>
    <property type="evidence" value="ECO:0007669"/>
    <property type="project" value="UniProtKB-UniRule"/>
</dbReference>
<dbReference type="Gene3D" id="6.10.160.10">
    <property type="match status" value="1"/>
</dbReference>
<organism evidence="7 8">
    <name type="scientific">Candidatus Falkowbacteria bacterium CG10_big_fil_rev_8_21_14_0_10_43_11</name>
    <dbReference type="NCBI Taxonomy" id="1974568"/>
    <lineage>
        <taxon>Bacteria</taxon>
        <taxon>Candidatus Falkowiibacteriota</taxon>
    </lineage>
</organism>
<dbReference type="GO" id="GO:0003735">
    <property type="term" value="F:structural constituent of ribosome"/>
    <property type="evidence" value="ECO:0007669"/>
    <property type="project" value="InterPro"/>
</dbReference>
<keyword evidence="5 6" id="KW-0699">rRNA-binding</keyword>
<dbReference type="GO" id="GO:0005840">
    <property type="term" value="C:ribosome"/>
    <property type="evidence" value="ECO:0007669"/>
    <property type="project" value="UniProtKB-KW"/>
</dbReference>
<evidence type="ECO:0000256" key="5">
    <source>
        <dbReference type="HAMAP-Rule" id="MF_00382"/>
    </source>
</evidence>
<evidence type="ECO:0000256" key="1">
    <source>
        <dbReference type="ARBA" id="ARBA00007698"/>
    </source>
</evidence>
<keyword evidence="3 5" id="KW-0687">Ribonucleoprotein</keyword>
<sequence>MSRVKRGTMHVKRRKNLLKRTKGYKWGRKKLIKAAKTAVLKAGQHSFADRRKKKGDFRRAWQIKINAAAREYDLSYSRLIDLLKKNNIALDRKILADLAANNKQIFANLIEKLKK</sequence>
<keyword evidence="5 6" id="KW-0694">RNA-binding</keyword>
<dbReference type="NCBIfam" id="TIGR01032">
    <property type="entry name" value="rplT_bact"/>
    <property type="match status" value="1"/>
</dbReference>
<comment type="function">
    <text evidence="5 6">Binds directly to 23S ribosomal RNA and is necessary for the in vitro assembly process of the 50S ribosomal subunit. It is not involved in the protein synthesizing functions of that subunit.</text>
</comment>
<evidence type="ECO:0000256" key="2">
    <source>
        <dbReference type="ARBA" id="ARBA00022980"/>
    </source>
</evidence>
<evidence type="ECO:0000256" key="3">
    <source>
        <dbReference type="ARBA" id="ARBA00023274"/>
    </source>
</evidence>
<dbReference type="SUPFAM" id="SSF74731">
    <property type="entry name" value="Ribosomal protein L20"/>
    <property type="match status" value="1"/>
</dbReference>
<dbReference type="GO" id="GO:1990904">
    <property type="term" value="C:ribonucleoprotein complex"/>
    <property type="evidence" value="ECO:0007669"/>
    <property type="project" value="UniProtKB-KW"/>
</dbReference>
<dbReference type="FunFam" id="1.10.1900.20:FF:000001">
    <property type="entry name" value="50S ribosomal protein L20"/>
    <property type="match status" value="1"/>
</dbReference>
<evidence type="ECO:0000313" key="7">
    <source>
        <dbReference type="EMBL" id="PIT93473.1"/>
    </source>
</evidence>
<dbReference type="Gene3D" id="1.10.1900.20">
    <property type="entry name" value="Ribosomal protein L20"/>
    <property type="match status" value="1"/>
</dbReference>
<dbReference type="PRINTS" id="PR00062">
    <property type="entry name" value="RIBOSOMALL20"/>
</dbReference>
<evidence type="ECO:0000256" key="6">
    <source>
        <dbReference type="RuleBase" id="RU000560"/>
    </source>
</evidence>
<comment type="similarity">
    <text evidence="1 5 6">Belongs to the bacterial ribosomal protein bL20 family.</text>
</comment>
<dbReference type="InterPro" id="IPR035566">
    <property type="entry name" value="Ribosomal_protein_bL20_C"/>
</dbReference>
<evidence type="ECO:0000256" key="4">
    <source>
        <dbReference type="ARBA" id="ARBA00035172"/>
    </source>
</evidence>
<dbReference type="CDD" id="cd07026">
    <property type="entry name" value="Ribosomal_L20"/>
    <property type="match status" value="1"/>
</dbReference>
<name>A0A2M6WL20_9BACT</name>
<proteinExistence type="inferred from homology"/>
<comment type="caution">
    <text evidence="7">The sequence shown here is derived from an EMBL/GenBank/DDBJ whole genome shotgun (WGS) entry which is preliminary data.</text>
</comment>
<dbReference type="Pfam" id="PF00453">
    <property type="entry name" value="Ribosomal_L20"/>
    <property type="match status" value="1"/>
</dbReference>
<dbReference type="InterPro" id="IPR005813">
    <property type="entry name" value="Ribosomal_bL20"/>
</dbReference>
<reference evidence="8" key="1">
    <citation type="submission" date="2017-09" db="EMBL/GenBank/DDBJ databases">
        <title>Depth-based differentiation of microbial function through sediment-hosted aquifers and enrichment of novel symbionts in the deep terrestrial subsurface.</title>
        <authorList>
            <person name="Probst A.J."/>
            <person name="Ladd B."/>
            <person name="Jarett J.K."/>
            <person name="Geller-Mcgrath D.E."/>
            <person name="Sieber C.M.K."/>
            <person name="Emerson J.B."/>
            <person name="Anantharaman K."/>
            <person name="Thomas B.C."/>
            <person name="Malmstrom R."/>
            <person name="Stieglmeier M."/>
            <person name="Klingl A."/>
            <person name="Woyke T."/>
            <person name="Ryan C.M."/>
            <person name="Banfield J.F."/>
        </authorList>
    </citation>
    <scope>NUCLEOTIDE SEQUENCE [LARGE SCALE GENOMIC DNA]</scope>
</reference>
<dbReference type="Proteomes" id="UP000229335">
    <property type="component" value="Unassembled WGS sequence"/>
</dbReference>
<dbReference type="GO" id="GO:0019843">
    <property type="term" value="F:rRNA binding"/>
    <property type="evidence" value="ECO:0007669"/>
    <property type="project" value="UniProtKB-UniRule"/>
</dbReference>
<keyword evidence="2 5" id="KW-0689">Ribosomal protein</keyword>
<gene>
    <name evidence="5" type="primary">rplT</name>
    <name evidence="7" type="ORF">COU00_04170</name>
</gene>
<dbReference type="GO" id="GO:0006412">
    <property type="term" value="P:translation"/>
    <property type="evidence" value="ECO:0007669"/>
    <property type="project" value="InterPro"/>
</dbReference>